<feature type="chain" id="PRO_5047387289" evidence="2">
    <location>
        <begin position="24"/>
        <end position="421"/>
    </location>
</feature>
<dbReference type="PANTHER" id="PTHR22835">
    <property type="entry name" value="ZINC FINGER FYVE DOMAIN CONTAINING PROTEIN"/>
    <property type="match status" value="1"/>
</dbReference>
<sequence>MNKMIIPLTFLFTTTLTATAVTANDVPVTPESISYAQVQSIQGAETYTYVKCWYRPDTTHDDVATTWEWALDANGDYFTLPGYWYSSVSFKNMFYTDTPQSVIKARCDSTLGVTHDTADMTYFAADTRMSYNHSVWTNDSAEQLDTINKIISFGDSISDTGNLYNGSQWIFPNRNAWFLGHFSNGFVWTEYLAESKDLPLYTWAVGGAAGTTKYVALSGIHDQVDSYLTYMKMAKNYNPQNSLFTIEFGLNDFVNYNRSVTDVSNDFDRALKKLIANGANNIVVLNLPDATKAPQFKYSDPEDAKVIKAKITAFNQFVAQEVMLFRMQGVNITLYDTSTLFENLTKDPAQYGFRNAQDACLNINRSSSFDYLTSHSLTNDCASYGSDSYVFWGVTHPTTQTHKVIAEQVEQSVFKYYNFKK</sequence>
<protein>
    <submittedName>
        <fullName evidence="3">Thermolabile hemolysin</fullName>
    </submittedName>
</protein>
<evidence type="ECO:0000313" key="4">
    <source>
        <dbReference type="Proteomes" id="UP000215999"/>
    </source>
</evidence>
<dbReference type="PANTHER" id="PTHR22835:SF659">
    <property type="entry name" value="GDSL LIPASE_ACYLHYDROLASE, PUTATIVE (AFU_ORTHOLOGUE AFUA_2G00510)-RELATED"/>
    <property type="match status" value="1"/>
</dbReference>
<dbReference type="SUPFAM" id="SSF52266">
    <property type="entry name" value="SGNH hydrolase"/>
    <property type="match status" value="1"/>
</dbReference>
<accession>A0ABX4FY24</accession>
<feature type="signal peptide" evidence="2">
    <location>
        <begin position="1"/>
        <end position="23"/>
    </location>
</feature>
<evidence type="ECO:0000313" key="3">
    <source>
        <dbReference type="EMBL" id="OZS43799.1"/>
    </source>
</evidence>
<comment type="similarity">
    <text evidence="1">Belongs to the 'GDSL' lipolytic enzyme family.</text>
</comment>
<dbReference type="InterPro" id="IPR036514">
    <property type="entry name" value="SGNH_hydro_sf"/>
</dbReference>
<evidence type="ECO:0000256" key="2">
    <source>
        <dbReference type="SAM" id="SignalP"/>
    </source>
</evidence>
<dbReference type="Proteomes" id="UP000215999">
    <property type="component" value="Unassembled WGS sequence"/>
</dbReference>
<reference evidence="3 4" key="1">
    <citation type="journal article" date="2016" name="Antonie Van Leeuwenhoek">
        <title>Photobacterium sanguinicancri sp. nov. isolated from marine animals.</title>
        <authorList>
            <person name="Gomez-Gil B."/>
            <person name="Roque A."/>
            <person name="Rotllant G."/>
            <person name="Romalde J.L."/>
            <person name="Doce A."/>
            <person name="Eggermont M."/>
            <person name="Defoirdt T."/>
        </authorList>
    </citation>
    <scope>NUCLEOTIDE SEQUENCE [LARGE SCALE GENOMIC DNA]</scope>
    <source>
        <strain evidence="3 4">CAIM 1827</strain>
    </source>
</reference>
<keyword evidence="2" id="KW-0732">Signal</keyword>
<keyword evidence="4" id="KW-1185">Reference proteome</keyword>
<dbReference type="EMBL" id="NOIF01000063">
    <property type="protein sequence ID" value="OZS43799.1"/>
    <property type="molecule type" value="Genomic_DNA"/>
</dbReference>
<dbReference type="Gene3D" id="3.40.50.1110">
    <property type="entry name" value="SGNH hydrolase"/>
    <property type="match status" value="1"/>
</dbReference>
<gene>
    <name evidence="3" type="ORF">ASV53_11340</name>
</gene>
<dbReference type="Pfam" id="PF00657">
    <property type="entry name" value="Lipase_GDSL"/>
    <property type="match status" value="1"/>
</dbReference>
<proteinExistence type="inferred from homology"/>
<name>A0ABX4FY24_9GAMM</name>
<comment type="caution">
    <text evidence="3">The sequence shown here is derived from an EMBL/GenBank/DDBJ whole genome shotgun (WGS) entry which is preliminary data.</text>
</comment>
<dbReference type="InterPro" id="IPR001087">
    <property type="entry name" value="GDSL"/>
</dbReference>
<organism evidence="3 4">
    <name type="scientific">Photobacterium sanguinicancri</name>
    <dbReference type="NCBI Taxonomy" id="875932"/>
    <lineage>
        <taxon>Bacteria</taxon>
        <taxon>Pseudomonadati</taxon>
        <taxon>Pseudomonadota</taxon>
        <taxon>Gammaproteobacteria</taxon>
        <taxon>Vibrionales</taxon>
        <taxon>Vibrionaceae</taxon>
        <taxon>Photobacterium</taxon>
    </lineage>
</organism>
<dbReference type="CDD" id="cd01846">
    <property type="entry name" value="fatty_acyltransferase_like"/>
    <property type="match status" value="1"/>
</dbReference>
<evidence type="ECO:0000256" key="1">
    <source>
        <dbReference type="ARBA" id="ARBA00008668"/>
    </source>
</evidence>